<evidence type="ECO:0000313" key="3">
    <source>
        <dbReference type="Proteomes" id="UP000030763"/>
    </source>
</evidence>
<keyword evidence="3" id="KW-1185">Reference proteome</keyword>
<accession>U6M0F1</accession>
<evidence type="ECO:0000313" key="2">
    <source>
        <dbReference type="EMBL" id="CDJ55939.1"/>
    </source>
</evidence>
<sequence>MPQGAHGWGGGSTSVVGRYGKKNATYALTTLYLVLLVCFLRLPCKAVAELRSSSDVGKDFPASPQQQALYSTLPAVGSRWQEPVSTEHKAPKSTPLHLQPGPERKPGEAERNISNDEGKTNDDKQKAELFVRARQIQFYPEGTKWVELKIEVLGSDGKINKQYNGGIAASLILANSDKTPTKSQKEPLTNRKGITSDRAVSIASSVATDGVAILRFSPPTDGTYRFSITCGGCNHKLNTGKHYFSAGTNAVLKVVSQPSGASSGALLEYQPAVQLEDRYGRPLHVKNTVVASILPIDPHQSERVPLASWTLETDEHGYAKATEIRVTKAGQHVIQFVTTLWNDTRLEVSSDSFEVVPGPATAAVFSLNPPSRVLLREPFSVVAFLVDSYGNETTTPPELQRKGNPVEVHLSAFNKAGRKVSLHGHTAQVWGGGKVSFEGLWFSEPDHITLKASLCNGVSHEVAQKALDDILWIVQDF</sequence>
<feature type="compositionally biased region" description="Basic and acidic residues" evidence="1">
    <location>
        <begin position="102"/>
        <end position="124"/>
    </location>
</feature>
<dbReference type="VEuPathDB" id="ToxoDB:EMWEY_00000210"/>
<name>U6M0F1_EIMMA</name>
<evidence type="ECO:0000256" key="1">
    <source>
        <dbReference type="SAM" id="MobiDB-lite"/>
    </source>
</evidence>
<feature type="region of interest" description="Disordered" evidence="1">
    <location>
        <begin position="80"/>
        <end position="124"/>
    </location>
</feature>
<dbReference type="Proteomes" id="UP000030763">
    <property type="component" value="Unassembled WGS sequence"/>
</dbReference>
<dbReference type="AlphaFoldDB" id="U6M0F1"/>
<proteinExistence type="predicted"/>
<reference evidence="2" key="2">
    <citation type="submission" date="2013-10" db="EMBL/GenBank/DDBJ databases">
        <authorList>
            <person name="Aslett M."/>
        </authorList>
    </citation>
    <scope>NUCLEOTIDE SEQUENCE [LARGE SCALE GENOMIC DNA]</scope>
    <source>
        <strain evidence="2">Weybridge</strain>
    </source>
</reference>
<dbReference type="RefSeq" id="XP_013332589.1">
    <property type="nucleotide sequence ID" value="XM_013477135.1"/>
</dbReference>
<dbReference type="GeneID" id="25334007"/>
<protein>
    <submittedName>
        <fullName evidence="2">Uncharacterized protein</fullName>
    </submittedName>
</protein>
<reference evidence="2" key="1">
    <citation type="submission" date="2013-10" db="EMBL/GenBank/DDBJ databases">
        <title>Genomic analysis of the causative agents of coccidiosis in chickens.</title>
        <authorList>
            <person name="Reid A.J."/>
            <person name="Blake D."/>
            <person name="Billington K."/>
            <person name="Browne H."/>
            <person name="Dunn M."/>
            <person name="Hung S."/>
            <person name="Kawahara F."/>
            <person name="Miranda-Saavedra D."/>
            <person name="Mourier T."/>
            <person name="Nagra H."/>
            <person name="Otto T.D."/>
            <person name="Rawlings N."/>
            <person name="Sanchez A."/>
            <person name="Sanders M."/>
            <person name="Subramaniam C."/>
            <person name="Tay Y."/>
            <person name="Dear P."/>
            <person name="Doerig C."/>
            <person name="Gruber A."/>
            <person name="Parkinson J."/>
            <person name="Shirley M."/>
            <person name="Wan K.L."/>
            <person name="Berriman M."/>
            <person name="Tomley F."/>
            <person name="Pain A."/>
        </authorList>
    </citation>
    <scope>NUCLEOTIDE SEQUENCE [LARGE SCALE GENOMIC DNA]</scope>
    <source>
        <strain evidence="2">Weybridge</strain>
    </source>
</reference>
<organism evidence="2 3">
    <name type="scientific">Eimeria maxima</name>
    <name type="common">Coccidian parasite</name>
    <dbReference type="NCBI Taxonomy" id="5804"/>
    <lineage>
        <taxon>Eukaryota</taxon>
        <taxon>Sar</taxon>
        <taxon>Alveolata</taxon>
        <taxon>Apicomplexa</taxon>
        <taxon>Conoidasida</taxon>
        <taxon>Coccidia</taxon>
        <taxon>Eucoccidiorida</taxon>
        <taxon>Eimeriorina</taxon>
        <taxon>Eimeriidae</taxon>
        <taxon>Eimeria</taxon>
    </lineage>
</organism>
<gene>
    <name evidence="2" type="ORF">EMWEY_00000210</name>
</gene>
<dbReference type="EMBL" id="HG718748">
    <property type="protein sequence ID" value="CDJ55939.1"/>
    <property type="molecule type" value="Genomic_DNA"/>
</dbReference>